<dbReference type="Proteomes" id="UP001234297">
    <property type="component" value="Chromosome 12"/>
</dbReference>
<evidence type="ECO:0000313" key="2">
    <source>
        <dbReference type="Proteomes" id="UP001234297"/>
    </source>
</evidence>
<gene>
    <name evidence="1" type="ORF">MRB53_035219</name>
</gene>
<protein>
    <submittedName>
        <fullName evidence="1">Uncharacterized protein</fullName>
    </submittedName>
</protein>
<reference evidence="1 2" key="1">
    <citation type="journal article" date="2022" name="Hortic Res">
        <title>A haplotype resolved chromosomal level avocado genome allows analysis of novel avocado genes.</title>
        <authorList>
            <person name="Nath O."/>
            <person name="Fletcher S.J."/>
            <person name="Hayward A."/>
            <person name="Shaw L.M."/>
            <person name="Masouleh A.K."/>
            <person name="Furtado A."/>
            <person name="Henry R.J."/>
            <person name="Mitter N."/>
        </authorList>
    </citation>
    <scope>NUCLEOTIDE SEQUENCE [LARGE SCALE GENOMIC DNA]</scope>
    <source>
        <strain evidence="2">cv. Hass</strain>
    </source>
</reference>
<comment type="caution">
    <text evidence="1">The sequence shown here is derived from an EMBL/GenBank/DDBJ whole genome shotgun (WGS) entry which is preliminary data.</text>
</comment>
<sequence length="83" mass="8925">MNGLSHCTVMYDDEKAAACRGFYLFFPTSFPPSRAPKSSNLSSLSSSPNPPLQILKPNPGNCVCVSAFINSLGHVTCFLEILS</sequence>
<keyword evidence="2" id="KW-1185">Reference proteome</keyword>
<organism evidence="1 2">
    <name type="scientific">Persea americana</name>
    <name type="common">Avocado</name>
    <dbReference type="NCBI Taxonomy" id="3435"/>
    <lineage>
        <taxon>Eukaryota</taxon>
        <taxon>Viridiplantae</taxon>
        <taxon>Streptophyta</taxon>
        <taxon>Embryophyta</taxon>
        <taxon>Tracheophyta</taxon>
        <taxon>Spermatophyta</taxon>
        <taxon>Magnoliopsida</taxon>
        <taxon>Magnoliidae</taxon>
        <taxon>Laurales</taxon>
        <taxon>Lauraceae</taxon>
        <taxon>Persea</taxon>
    </lineage>
</organism>
<dbReference type="EMBL" id="CM056820">
    <property type="protein sequence ID" value="KAJ8615847.1"/>
    <property type="molecule type" value="Genomic_DNA"/>
</dbReference>
<proteinExistence type="predicted"/>
<evidence type="ECO:0000313" key="1">
    <source>
        <dbReference type="EMBL" id="KAJ8615847.1"/>
    </source>
</evidence>
<name>A0ACC2K472_PERAE</name>
<accession>A0ACC2K472</accession>